<accession>A0A382FAD2</accession>
<sequence>MPVGEADKGFSAEKGKVYYLIKGNLTYIDWWHEELGNEPFDHSGILSTYFIRPGLIYGLSDKLNIYINSTLGIRQMHWYGQNESIHHRDETSLTNYINAQGGLMGDSRLILRHLIRKTETGKGFRVYTGYGVTIPSKSVLTSDPFFLDGNEQKEHRHFSLSNGTYNGIIESQIFYRRIENPVFIGGFIFIEKPISESDFGYLPSTVTTISLSTSFMNFDQRESSIDYGLSLVHASQGYWNNLPAPNSKSLTVIPSIGYLFNSILGGISINLQKPLYISGAYASNEGDIEQTSSVWQLSFSMRFLTRSN</sequence>
<evidence type="ECO:0000313" key="1">
    <source>
        <dbReference type="EMBL" id="SVB60036.1"/>
    </source>
</evidence>
<reference evidence="1" key="1">
    <citation type="submission" date="2018-05" db="EMBL/GenBank/DDBJ databases">
        <authorList>
            <person name="Lanie J.A."/>
            <person name="Ng W.-L."/>
            <person name="Kazmierczak K.M."/>
            <person name="Andrzejewski T.M."/>
            <person name="Davidsen T.M."/>
            <person name="Wayne K.J."/>
            <person name="Tettelin H."/>
            <person name="Glass J.I."/>
            <person name="Rusch D."/>
            <person name="Podicherti R."/>
            <person name="Tsui H.-C.T."/>
            <person name="Winkler M.E."/>
        </authorList>
    </citation>
    <scope>NUCLEOTIDE SEQUENCE</scope>
</reference>
<evidence type="ECO:0008006" key="2">
    <source>
        <dbReference type="Google" id="ProtNLM"/>
    </source>
</evidence>
<dbReference type="AlphaFoldDB" id="A0A382FAD2"/>
<proteinExistence type="predicted"/>
<organism evidence="1">
    <name type="scientific">marine metagenome</name>
    <dbReference type="NCBI Taxonomy" id="408172"/>
    <lineage>
        <taxon>unclassified sequences</taxon>
        <taxon>metagenomes</taxon>
        <taxon>ecological metagenomes</taxon>
    </lineage>
</organism>
<protein>
    <recommendedName>
        <fullName evidence="2">DUF5723 domain-containing protein</fullName>
    </recommendedName>
</protein>
<name>A0A382FAD2_9ZZZZ</name>
<gene>
    <name evidence="1" type="ORF">METZ01_LOCUS212890</name>
</gene>
<dbReference type="EMBL" id="UINC01048914">
    <property type="protein sequence ID" value="SVB60036.1"/>
    <property type="molecule type" value="Genomic_DNA"/>
</dbReference>